<sequence>MLFKNFKLHLPGSPLFKRPEIHMWKAFVLSLDTTNPYEIMLSTLVEIYDDMPVAKMPAEVDNCDELELAMNLLNKKIKQWTANDSIWRDLETICAEDENMCDGVYDRMNKFRERHTG</sequence>
<organism evidence="1 2">
    <name type="scientific">Peronospora belbahrii</name>
    <dbReference type="NCBI Taxonomy" id="622444"/>
    <lineage>
        <taxon>Eukaryota</taxon>
        <taxon>Sar</taxon>
        <taxon>Stramenopiles</taxon>
        <taxon>Oomycota</taxon>
        <taxon>Peronosporomycetes</taxon>
        <taxon>Peronosporales</taxon>
        <taxon>Peronosporaceae</taxon>
        <taxon>Peronospora</taxon>
    </lineage>
</organism>
<protein>
    <submittedName>
        <fullName evidence="1">Uncharacterized protein</fullName>
    </submittedName>
</protein>
<accession>A0AAU9L5Y4</accession>
<reference evidence="1" key="1">
    <citation type="submission" date="2021-11" db="EMBL/GenBank/DDBJ databases">
        <authorList>
            <person name="Islam A."/>
            <person name="Islam S."/>
            <person name="Flora M.S."/>
            <person name="Rahman M."/>
            <person name="Ziaur R.M."/>
            <person name="Epstein J.H."/>
            <person name="Hassan M."/>
            <person name="Klassen M."/>
            <person name="Woodard K."/>
            <person name="Webb A."/>
            <person name="Webby R.J."/>
            <person name="El Zowalaty M.E."/>
        </authorList>
    </citation>
    <scope>NUCLEOTIDE SEQUENCE</scope>
    <source>
        <strain evidence="1">Pbs3</strain>
    </source>
</reference>
<name>A0AAU9L5Y4_9STRA</name>
<dbReference type="Proteomes" id="UP001160483">
    <property type="component" value="Unassembled WGS sequence"/>
</dbReference>
<proteinExistence type="predicted"/>
<gene>
    <name evidence="1" type="ORF">PBS003_LOCUS8616</name>
</gene>
<comment type="caution">
    <text evidence="1">The sequence shown here is derived from an EMBL/GenBank/DDBJ whole genome shotgun (WGS) entry which is preliminary data.</text>
</comment>
<evidence type="ECO:0000313" key="1">
    <source>
        <dbReference type="EMBL" id="CAH0482017.1"/>
    </source>
</evidence>
<dbReference type="EMBL" id="CAKKTJ010000331">
    <property type="protein sequence ID" value="CAH0482017.1"/>
    <property type="molecule type" value="Genomic_DNA"/>
</dbReference>
<evidence type="ECO:0000313" key="2">
    <source>
        <dbReference type="Proteomes" id="UP001160483"/>
    </source>
</evidence>
<dbReference type="AlphaFoldDB" id="A0AAU9L5Y4"/>